<dbReference type="Gene3D" id="1.25.10.10">
    <property type="entry name" value="Leucine-rich Repeat Variant"/>
    <property type="match status" value="1"/>
</dbReference>
<dbReference type="InterPro" id="IPR016024">
    <property type="entry name" value="ARM-type_fold"/>
</dbReference>
<dbReference type="Proteomes" id="UP000002358">
    <property type="component" value="Chromosome 1"/>
</dbReference>
<keyword evidence="3" id="KW-1185">Reference proteome</keyword>
<feature type="compositionally biased region" description="Polar residues" evidence="1">
    <location>
        <begin position="15"/>
        <end position="33"/>
    </location>
</feature>
<evidence type="ECO:0008006" key="4">
    <source>
        <dbReference type="Google" id="ProtNLM"/>
    </source>
</evidence>
<evidence type="ECO:0000313" key="3">
    <source>
        <dbReference type="Proteomes" id="UP000002358"/>
    </source>
</evidence>
<dbReference type="EnsemblMetazoa" id="XM_016989698">
    <property type="protein sequence ID" value="XP_016845187"/>
    <property type="gene ID" value="LOC100122338"/>
</dbReference>
<evidence type="ECO:0000313" key="2">
    <source>
        <dbReference type="EnsemblMetazoa" id="XP_016845187"/>
    </source>
</evidence>
<organism evidence="2 3">
    <name type="scientific">Nasonia vitripennis</name>
    <name type="common">Parasitic wasp</name>
    <dbReference type="NCBI Taxonomy" id="7425"/>
    <lineage>
        <taxon>Eukaryota</taxon>
        <taxon>Metazoa</taxon>
        <taxon>Ecdysozoa</taxon>
        <taxon>Arthropoda</taxon>
        <taxon>Hexapoda</taxon>
        <taxon>Insecta</taxon>
        <taxon>Pterygota</taxon>
        <taxon>Neoptera</taxon>
        <taxon>Endopterygota</taxon>
        <taxon>Hymenoptera</taxon>
        <taxon>Apocrita</taxon>
        <taxon>Proctotrupomorpha</taxon>
        <taxon>Chalcidoidea</taxon>
        <taxon>Pteromalidae</taxon>
        <taxon>Pteromalinae</taxon>
        <taxon>Nasonia</taxon>
    </lineage>
</organism>
<gene>
    <name evidence="2" type="primary">100122338</name>
</gene>
<proteinExistence type="predicted"/>
<dbReference type="AlphaFoldDB" id="A0A7M7IUG2"/>
<reference evidence="2" key="1">
    <citation type="submission" date="2021-01" db="UniProtKB">
        <authorList>
            <consortium name="EnsemblMetazoa"/>
        </authorList>
    </citation>
    <scope>IDENTIFICATION</scope>
</reference>
<dbReference type="OrthoDB" id="10250458at2759"/>
<dbReference type="InterPro" id="IPR011989">
    <property type="entry name" value="ARM-like"/>
</dbReference>
<dbReference type="SUPFAM" id="SSF48371">
    <property type="entry name" value="ARM repeat"/>
    <property type="match status" value="1"/>
</dbReference>
<feature type="region of interest" description="Disordered" evidence="1">
    <location>
        <begin position="1"/>
        <end position="61"/>
    </location>
</feature>
<accession>A0A7M7IUG2</accession>
<dbReference type="PANTHER" id="PTHR19316:SF18">
    <property type="entry name" value="HSP70-BINDING PROTEIN 1"/>
    <property type="match status" value="1"/>
</dbReference>
<dbReference type="FunCoup" id="A0A7M7IUG2">
    <property type="interactions" value="1344"/>
</dbReference>
<dbReference type="GO" id="GO:0000774">
    <property type="term" value="F:adenyl-nucleotide exchange factor activity"/>
    <property type="evidence" value="ECO:0007669"/>
    <property type="project" value="TreeGrafter"/>
</dbReference>
<sequence length="376" mass="41983">MGSSHSGESRKTSNMDRNPNSQNQNTGQDSAGSNARPLSIEAPRTNQNPNNVEILPNQPRQPRNLQGLLRFAAEATKAEDAPSDSRFCPMDEERKNFLNEALSSMAVNVIEELQKDVKLLHNVMDVRVEDDPSQYEAALDRIADLADSMDVANDFYKIGGFSVFGPCLNSPHSGIRWRVANVIAELTQNNPFCQEKVLEAGFMPILLSMVDTDPSDMARIKALYAVSCIVRGHALALRYMEINDGYSVLMRAIQSPVEKLQIKSAFLLSALCNKDKGNDLKLTLIKMGLIEQAAGLLAMGSLLPETREQLLSVLNGLTNDNYFPALKECRRPELCLKQTLERHLKESKEEESIDREDICKELLDKIFADQDAEQER</sequence>
<dbReference type="InParanoid" id="A0A7M7IUG2"/>
<dbReference type="SMR" id="A0A7M7IUG2"/>
<dbReference type="GO" id="GO:0005783">
    <property type="term" value="C:endoplasmic reticulum"/>
    <property type="evidence" value="ECO:0007669"/>
    <property type="project" value="TreeGrafter"/>
</dbReference>
<dbReference type="InterPro" id="IPR050693">
    <property type="entry name" value="Hsp70_NEF-Inhibitors"/>
</dbReference>
<name>A0A7M7IUG2_NASVI</name>
<evidence type="ECO:0000256" key="1">
    <source>
        <dbReference type="SAM" id="MobiDB-lite"/>
    </source>
</evidence>
<dbReference type="PANTHER" id="PTHR19316">
    <property type="entry name" value="PROTEIN FOLDING REGULATOR"/>
    <property type="match status" value="1"/>
</dbReference>
<protein>
    <recommendedName>
        <fullName evidence="4">Hsp70 binding protein</fullName>
    </recommendedName>
</protein>